<accession>A0A0F8XZH9</accession>
<reference evidence="1" key="1">
    <citation type="journal article" date="2015" name="Nature">
        <title>Complex archaea that bridge the gap between prokaryotes and eukaryotes.</title>
        <authorList>
            <person name="Spang A."/>
            <person name="Saw J.H."/>
            <person name="Jorgensen S.L."/>
            <person name="Zaremba-Niedzwiedzka K."/>
            <person name="Martijn J."/>
            <person name="Lind A.E."/>
            <person name="van Eijk R."/>
            <person name="Schleper C."/>
            <person name="Guy L."/>
            <person name="Ettema T.J."/>
        </authorList>
    </citation>
    <scope>NUCLEOTIDE SEQUENCE</scope>
</reference>
<sequence>IGDTFIVAVAETFYMTATISV</sequence>
<proteinExistence type="predicted"/>
<dbReference type="EMBL" id="LAZR01056328">
    <property type="protein sequence ID" value="KKK74418.1"/>
    <property type="molecule type" value="Genomic_DNA"/>
</dbReference>
<dbReference type="AlphaFoldDB" id="A0A0F8XZH9"/>
<organism evidence="1">
    <name type="scientific">marine sediment metagenome</name>
    <dbReference type="NCBI Taxonomy" id="412755"/>
    <lineage>
        <taxon>unclassified sequences</taxon>
        <taxon>metagenomes</taxon>
        <taxon>ecological metagenomes</taxon>
    </lineage>
</organism>
<protein>
    <submittedName>
        <fullName evidence="1">Uncharacterized protein</fullName>
    </submittedName>
</protein>
<name>A0A0F8XZH9_9ZZZZ</name>
<evidence type="ECO:0000313" key="1">
    <source>
        <dbReference type="EMBL" id="KKK74418.1"/>
    </source>
</evidence>
<comment type="caution">
    <text evidence="1">The sequence shown here is derived from an EMBL/GenBank/DDBJ whole genome shotgun (WGS) entry which is preliminary data.</text>
</comment>
<gene>
    <name evidence="1" type="ORF">LCGC14_2883990</name>
</gene>
<feature type="non-terminal residue" evidence="1">
    <location>
        <position position="1"/>
    </location>
</feature>